<name>A0ABU5E477_9PROT</name>
<comment type="caution">
    <text evidence="1">The sequence shown here is derived from an EMBL/GenBank/DDBJ whole genome shotgun (WGS) entry which is preliminary data.</text>
</comment>
<keyword evidence="2" id="KW-1185">Reference proteome</keyword>
<gene>
    <name evidence="1" type="ORF">SMD31_20795</name>
</gene>
<sequence>MKIFARILLVTVVAVIVLAALAFVWGMQRAIDVSTPEARAQQMEAMVLGCKVRMPEVLKKAQSATSLPPEQMNQVCACAVNRVIDTYAVDGKLKPSDITEEQTDAAELACIQELTAQ</sequence>
<reference evidence="1 2" key="1">
    <citation type="journal article" date="2013" name="Antonie Van Leeuwenhoek">
        <title>Dongia rigui sp. nov., isolated from freshwater of a large wetland in Korea.</title>
        <authorList>
            <person name="Baik K.S."/>
            <person name="Hwang Y.M."/>
            <person name="Choi J.S."/>
            <person name="Kwon J."/>
            <person name="Seong C.N."/>
        </authorList>
    </citation>
    <scope>NUCLEOTIDE SEQUENCE [LARGE SCALE GENOMIC DNA]</scope>
    <source>
        <strain evidence="1 2">04SU4-P</strain>
    </source>
</reference>
<dbReference type="Proteomes" id="UP001271769">
    <property type="component" value="Unassembled WGS sequence"/>
</dbReference>
<protein>
    <submittedName>
        <fullName evidence="1">Uncharacterized protein</fullName>
    </submittedName>
</protein>
<dbReference type="EMBL" id="JAXCLX010000004">
    <property type="protein sequence ID" value="MDY0874390.1"/>
    <property type="molecule type" value="Genomic_DNA"/>
</dbReference>
<dbReference type="RefSeq" id="WP_320502857.1">
    <property type="nucleotide sequence ID" value="NZ_JAXCLX010000004.1"/>
</dbReference>
<organism evidence="1 2">
    <name type="scientific">Dongia rigui</name>
    <dbReference type="NCBI Taxonomy" id="940149"/>
    <lineage>
        <taxon>Bacteria</taxon>
        <taxon>Pseudomonadati</taxon>
        <taxon>Pseudomonadota</taxon>
        <taxon>Alphaproteobacteria</taxon>
        <taxon>Rhodospirillales</taxon>
        <taxon>Dongiaceae</taxon>
        <taxon>Dongia</taxon>
    </lineage>
</organism>
<proteinExistence type="predicted"/>
<evidence type="ECO:0000313" key="2">
    <source>
        <dbReference type="Proteomes" id="UP001271769"/>
    </source>
</evidence>
<evidence type="ECO:0000313" key="1">
    <source>
        <dbReference type="EMBL" id="MDY0874390.1"/>
    </source>
</evidence>
<accession>A0ABU5E477</accession>